<dbReference type="EMBL" id="BAABMM010000012">
    <property type="protein sequence ID" value="GAA5251990.1"/>
    <property type="molecule type" value="Genomic_DNA"/>
</dbReference>
<evidence type="ECO:0000313" key="1">
    <source>
        <dbReference type="EMBL" id="GAA5251990.1"/>
    </source>
</evidence>
<proteinExistence type="predicted"/>
<protein>
    <submittedName>
        <fullName evidence="1">Uncharacterized protein</fullName>
    </submittedName>
</protein>
<keyword evidence="2" id="KW-1185">Reference proteome</keyword>
<name>A0ABP9TXD0_9RICK</name>
<dbReference type="Proteomes" id="UP001628124">
    <property type="component" value="Unassembled WGS sequence"/>
</dbReference>
<sequence length="65" mass="6720">MSSQRKNTLKNLIKKGTFASTAAMIFASTSALGVRTVIGPNAVLSMGFNLDDGTPFASGDDLILG</sequence>
<gene>
    <name evidence="1" type="ORF">KNCP2_02780</name>
</gene>
<dbReference type="RefSeq" id="WP_412707681.1">
    <property type="nucleotide sequence ID" value="NZ_BAABMM010000012.1"/>
</dbReference>
<evidence type="ECO:0000313" key="2">
    <source>
        <dbReference type="Proteomes" id="UP001628124"/>
    </source>
</evidence>
<reference evidence="1 2" key="1">
    <citation type="journal article" date="2024" name="Microbiol. Immunol.">
        <title>Discovery of a novel spotted fever group Rickettsia, 'Candidatus Rickettsia kedanie,' in unfed larval chigger mites, Leptotrombidium scutellare.</title>
        <authorList>
            <person name="Ogawa M."/>
            <person name="Matsutani M."/>
            <person name="Katayama T."/>
            <person name="Takada N."/>
            <person name="Noda S."/>
            <person name="Takahashi M."/>
            <person name="Kageyama D."/>
            <person name="Hanaoka N."/>
            <person name="Ebihara H."/>
        </authorList>
    </citation>
    <scope>NUCLEOTIDE SEQUENCE [LARGE SCALE GENOMIC DNA]</scope>
    <source>
        <strain evidence="1 2">KNCP2-13</strain>
    </source>
</reference>
<accession>A0ABP9TXD0</accession>
<organism evidence="1 2">
    <name type="scientific">Candidatus Rickettsia kedanie</name>
    <dbReference type="NCBI Taxonomy" id="3115352"/>
    <lineage>
        <taxon>Bacteria</taxon>
        <taxon>Pseudomonadati</taxon>
        <taxon>Pseudomonadota</taxon>
        <taxon>Alphaproteobacteria</taxon>
        <taxon>Rickettsiales</taxon>
        <taxon>Rickettsiaceae</taxon>
        <taxon>Rickettsieae</taxon>
        <taxon>Rickettsia</taxon>
        <taxon>spotted fever group</taxon>
    </lineage>
</organism>
<comment type="caution">
    <text evidence="1">The sequence shown here is derived from an EMBL/GenBank/DDBJ whole genome shotgun (WGS) entry which is preliminary data.</text>
</comment>